<dbReference type="Proteomes" id="UP001054252">
    <property type="component" value="Unassembled WGS sequence"/>
</dbReference>
<dbReference type="GO" id="GO:0008270">
    <property type="term" value="F:zinc ion binding"/>
    <property type="evidence" value="ECO:0007669"/>
    <property type="project" value="UniProtKB-KW"/>
</dbReference>
<dbReference type="InterPro" id="IPR005135">
    <property type="entry name" value="Endo/exonuclease/phosphatase"/>
</dbReference>
<dbReference type="InterPro" id="IPR001878">
    <property type="entry name" value="Znf_CCHC"/>
</dbReference>
<dbReference type="CDD" id="cd01650">
    <property type="entry name" value="RT_nLTR_like"/>
    <property type="match status" value="1"/>
</dbReference>
<feature type="compositionally biased region" description="Polar residues" evidence="2">
    <location>
        <begin position="381"/>
        <end position="398"/>
    </location>
</feature>
<dbReference type="InterPro" id="IPR026960">
    <property type="entry name" value="RVT-Znf"/>
</dbReference>
<dbReference type="InterPro" id="IPR043502">
    <property type="entry name" value="DNA/RNA_pol_sf"/>
</dbReference>
<feature type="domain" description="Reverse transcriptase" evidence="4">
    <location>
        <begin position="954"/>
        <end position="1235"/>
    </location>
</feature>
<dbReference type="Pfam" id="PF13966">
    <property type="entry name" value="zf-RVT"/>
    <property type="match status" value="1"/>
</dbReference>
<dbReference type="PROSITE" id="PS50158">
    <property type="entry name" value="ZF_CCHC"/>
    <property type="match status" value="1"/>
</dbReference>
<accession>A0AAV5LUC4</accession>
<feature type="compositionally biased region" description="Polar residues" evidence="2">
    <location>
        <begin position="450"/>
        <end position="463"/>
    </location>
</feature>
<organism evidence="5 6">
    <name type="scientific">Rubroshorea leprosula</name>
    <dbReference type="NCBI Taxonomy" id="152421"/>
    <lineage>
        <taxon>Eukaryota</taxon>
        <taxon>Viridiplantae</taxon>
        <taxon>Streptophyta</taxon>
        <taxon>Embryophyta</taxon>
        <taxon>Tracheophyta</taxon>
        <taxon>Spermatophyta</taxon>
        <taxon>Magnoliopsida</taxon>
        <taxon>eudicotyledons</taxon>
        <taxon>Gunneridae</taxon>
        <taxon>Pentapetalae</taxon>
        <taxon>rosids</taxon>
        <taxon>malvids</taxon>
        <taxon>Malvales</taxon>
        <taxon>Dipterocarpaceae</taxon>
        <taxon>Rubroshorea</taxon>
    </lineage>
</organism>
<dbReference type="SUPFAM" id="SSF53098">
    <property type="entry name" value="Ribonuclease H-like"/>
    <property type="match status" value="1"/>
</dbReference>
<dbReference type="GO" id="GO:0004523">
    <property type="term" value="F:RNA-DNA hybrid ribonuclease activity"/>
    <property type="evidence" value="ECO:0007669"/>
    <property type="project" value="InterPro"/>
</dbReference>
<sequence>MTDSSLSTDPPPSTEESDSLERSIKRVKDDTCIAPNPPPYVETAAASTQKSFRDTLIDGSSTFSPPLITLEELMAAGIKESSQAPMVEEKTTGIPKKPILKAFIPKEIWQRLCTPWKNSLIVKLLGKRVNYHMLCARLMREWRTEGEFEVIDIGNGYYVVKFSSTDDCSRVLLGGPYKFFDHYLAVQPWEPNFQPSRAKLPKTAIWVKLYEVPMECYHEASILYLGNQIGRAIKVDRTTLLATRGEFARVCVEVDLNAPLPAIVDLTLEELPQSLIFVEYEGLHKICFDCGEFGHKKDNCHYSQQSTQTVATATAKVYPNQGVGNERRLSPEITNNCMTYGPWMVPKRKPRKTSQQQRPPREGASNFSFDKAPSTGAVMNANPTQSNRQSSPVNKVTVRESSNNRFTVIAALGNEDLRDMAPLMESVNPANKSDLKNDISRTSEMEVAQPISTPQQCTTSTVTPARDKGPLQSKSVRKKDKAKNNRLGPQVQLSKQSGLKTVDAQAIRQTLSSCSNPLLDLQGAVTAKPVLKSSAQHPMSVDSSQCANTPHLNVLTPSARIVANGSSEQELANISRAGGGGNIDLGTASPETTVVNATPPVVLAPNVIYSTSQAIHCTVQHKAKSFFLTFGYIRPHDSFKDMFWTQLRDWSARHEGAWVIMGDFNDIASMDEVSPRSTSVYHRAHKFCRRLEYCGLMSIDALGCKYTWCRMQHGRVKLRERLDRVLMNSAAQVMLQGAKTINLPRTCSDHHPVLLDLDTAASLPPANKPLRFEASWLSRGEFNQVFSTAWNLHSNHLPQAIQETSRACVAWGKSVFGNIFRRKVDWIASGDRNTSFYHLSTVIRRNKNKIGALKIDEVWISDTAVLSAHVQNFFIELFRSRDTSTLREDLMGFQPIIPTSEHLQLTQPATLEEIKVALFSMKGLKSPGPDGIQALFYQKHWDTISSTFLDFVNQALLTGSFDRNLIKAYVALIPKEDSPDVIQKFRPITLLNVAYKVLSKLIVNRLRPYLQKIIGPHQSSFLAGRSTMDNIIITQEAIHSMKHLKGKKGAMVLKIDLHKAFDSISWNFLRQVLVDFNFPNQLINLIMFSVTSVQLSVLWNGEPLSFFTPERGLRQGDPLSPYLFILVMEKLAHMIQRRVSIGDWKPFKIARGGMALSHLFYADDLMLFAKASESQLGVLMDCLDRFAKSSGLVLNLQKSKLYTSPNVQRTVANALSLACGIPLTSNLGTYLGIPISHGRHSHKNYRYILDKMQQKLANWKSANLSMAGRRVLIQSVTSSIPAYTMQSMLLPKATCDNIDRLNRDFLWGRSSGTHKLHLVGWDVVCLEKKAGGLGLRAAWDNNKAFVSKLGWRIFRGDNALWCQVLRDKYLRGACLFDVKAAQRSSPIWRGILQCRSVLRMGIKWRIGSGENINFWKDLWVGYKPLNRYWSQGSSEAPHALKVAEVITQDREWDLEALHDLVSDELVDAIRAIPLSNSLQNEDSMFWAGTKDGCFSVKSAYQTIQKQRNPQFSNDQAWSWIWRLSCAEKIRMFVWLLIRGRVLTNSVVWGCLGFTTSEFFTLDYITWLKKMSRSPSSNAQDTLPRNTLFLSTIWHLWKTRNALIFRSFVSRPQDICSTIVQHARYTQLAMCPLHSHPKLPRWVRWVPPQEGVFKLNTDGSYNHEMASTSAGGLIRDTAGRWISGFIVNIGSASVLLAELWGLREGLHLCRAMDLTHVVAEMDSMIAVRFINEGRDLENLTTNLLLDIRNLMAEFEVCTLQHTLREGNSAADFLAALGHSSPPGTTILDSPPAGLHSILIGDSMGASFLRY</sequence>
<dbReference type="InterPro" id="IPR025558">
    <property type="entry name" value="DUF4283"/>
</dbReference>
<feature type="region of interest" description="Disordered" evidence="2">
    <location>
        <begin position="446"/>
        <end position="496"/>
    </location>
</feature>
<dbReference type="InterPro" id="IPR012337">
    <property type="entry name" value="RNaseH-like_sf"/>
</dbReference>
<dbReference type="Gene3D" id="3.30.420.10">
    <property type="entry name" value="Ribonuclease H-like superfamily/Ribonuclease H"/>
    <property type="match status" value="1"/>
</dbReference>
<dbReference type="InterPro" id="IPR000477">
    <property type="entry name" value="RT_dom"/>
</dbReference>
<dbReference type="Gene3D" id="3.60.10.10">
    <property type="entry name" value="Endonuclease/exonuclease/phosphatase"/>
    <property type="match status" value="1"/>
</dbReference>
<feature type="region of interest" description="Disordered" evidence="2">
    <location>
        <begin position="340"/>
        <end position="398"/>
    </location>
</feature>
<dbReference type="GO" id="GO:0003676">
    <property type="term" value="F:nucleic acid binding"/>
    <property type="evidence" value="ECO:0007669"/>
    <property type="project" value="InterPro"/>
</dbReference>
<dbReference type="EMBL" id="BPVZ01000146">
    <property type="protein sequence ID" value="GKV41026.1"/>
    <property type="molecule type" value="Genomic_DNA"/>
</dbReference>
<reference evidence="5 6" key="1">
    <citation type="journal article" date="2021" name="Commun. Biol.">
        <title>The genome of Shorea leprosula (Dipterocarpaceae) highlights the ecological relevance of drought in aseasonal tropical rainforests.</title>
        <authorList>
            <person name="Ng K.K.S."/>
            <person name="Kobayashi M.J."/>
            <person name="Fawcett J.A."/>
            <person name="Hatakeyama M."/>
            <person name="Paape T."/>
            <person name="Ng C.H."/>
            <person name="Ang C.C."/>
            <person name="Tnah L.H."/>
            <person name="Lee C.T."/>
            <person name="Nishiyama T."/>
            <person name="Sese J."/>
            <person name="O'Brien M.J."/>
            <person name="Copetti D."/>
            <person name="Mohd Noor M.I."/>
            <person name="Ong R.C."/>
            <person name="Putra M."/>
            <person name="Sireger I.Z."/>
            <person name="Indrioko S."/>
            <person name="Kosugi Y."/>
            <person name="Izuno A."/>
            <person name="Isagi Y."/>
            <person name="Lee S.L."/>
            <person name="Shimizu K.K."/>
        </authorList>
    </citation>
    <scope>NUCLEOTIDE SEQUENCE [LARGE SCALE GENOMIC DNA]</scope>
    <source>
        <strain evidence="5">214</strain>
    </source>
</reference>
<evidence type="ECO:0000256" key="2">
    <source>
        <dbReference type="SAM" id="MobiDB-lite"/>
    </source>
</evidence>
<feature type="compositionally biased region" description="Basic and acidic residues" evidence="2">
    <location>
        <begin position="19"/>
        <end position="31"/>
    </location>
</feature>
<feature type="region of interest" description="Disordered" evidence="2">
    <location>
        <begin position="1"/>
        <end position="39"/>
    </location>
</feature>
<evidence type="ECO:0000256" key="1">
    <source>
        <dbReference type="PROSITE-ProRule" id="PRU00047"/>
    </source>
</evidence>
<dbReference type="PANTHER" id="PTHR33116">
    <property type="entry name" value="REVERSE TRANSCRIPTASE ZINC-BINDING DOMAIN-CONTAINING PROTEIN-RELATED-RELATED"/>
    <property type="match status" value="1"/>
</dbReference>
<dbReference type="Pfam" id="PF03372">
    <property type="entry name" value="Exo_endo_phos"/>
    <property type="match status" value="1"/>
</dbReference>
<dbReference type="Pfam" id="PF13456">
    <property type="entry name" value="RVT_3"/>
    <property type="match status" value="1"/>
</dbReference>
<keyword evidence="1" id="KW-0863">Zinc-finger</keyword>
<evidence type="ECO:0000259" key="4">
    <source>
        <dbReference type="PROSITE" id="PS50878"/>
    </source>
</evidence>
<dbReference type="PANTHER" id="PTHR33116:SF86">
    <property type="entry name" value="REVERSE TRANSCRIPTASE DOMAIN-CONTAINING PROTEIN"/>
    <property type="match status" value="1"/>
</dbReference>
<protein>
    <submittedName>
        <fullName evidence="5">Uncharacterized protein</fullName>
    </submittedName>
</protein>
<proteinExistence type="predicted"/>
<comment type="caution">
    <text evidence="5">The sequence shown here is derived from an EMBL/GenBank/DDBJ whole genome shotgun (WGS) entry which is preliminary data.</text>
</comment>
<keyword evidence="1" id="KW-0862">Zinc</keyword>
<dbReference type="SUPFAM" id="SSF56672">
    <property type="entry name" value="DNA/RNA polymerases"/>
    <property type="match status" value="1"/>
</dbReference>
<gene>
    <name evidence="5" type="ORF">SLEP1_g48607</name>
</gene>
<dbReference type="InterPro" id="IPR044730">
    <property type="entry name" value="RNase_H-like_dom_plant"/>
</dbReference>
<dbReference type="Pfam" id="PF00078">
    <property type="entry name" value="RVT_1"/>
    <property type="match status" value="1"/>
</dbReference>
<dbReference type="SUPFAM" id="SSF56219">
    <property type="entry name" value="DNase I-like"/>
    <property type="match status" value="1"/>
</dbReference>
<dbReference type="InterPro" id="IPR036397">
    <property type="entry name" value="RNaseH_sf"/>
</dbReference>
<dbReference type="InterPro" id="IPR002156">
    <property type="entry name" value="RNaseH_domain"/>
</dbReference>
<keyword evidence="1" id="KW-0479">Metal-binding</keyword>
<dbReference type="Pfam" id="PF14111">
    <property type="entry name" value="DUF4283"/>
    <property type="match status" value="1"/>
</dbReference>
<dbReference type="PROSITE" id="PS50878">
    <property type="entry name" value="RT_POL"/>
    <property type="match status" value="1"/>
</dbReference>
<evidence type="ECO:0000313" key="6">
    <source>
        <dbReference type="Proteomes" id="UP001054252"/>
    </source>
</evidence>
<keyword evidence="6" id="KW-1185">Reference proteome</keyword>
<evidence type="ECO:0000313" key="5">
    <source>
        <dbReference type="EMBL" id="GKV41026.1"/>
    </source>
</evidence>
<dbReference type="InterPro" id="IPR036691">
    <property type="entry name" value="Endo/exonu/phosph_ase_sf"/>
</dbReference>
<feature type="domain" description="CCHC-type" evidence="3">
    <location>
        <begin position="287"/>
        <end position="300"/>
    </location>
</feature>
<name>A0AAV5LUC4_9ROSI</name>
<dbReference type="CDD" id="cd06222">
    <property type="entry name" value="RNase_H_like"/>
    <property type="match status" value="1"/>
</dbReference>
<evidence type="ECO:0000259" key="3">
    <source>
        <dbReference type="PROSITE" id="PS50158"/>
    </source>
</evidence>